<name>A0A2M4DH91_ANODA</name>
<organism evidence="1">
    <name type="scientific">Anopheles darlingi</name>
    <name type="common">Mosquito</name>
    <dbReference type="NCBI Taxonomy" id="43151"/>
    <lineage>
        <taxon>Eukaryota</taxon>
        <taxon>Metazoa</taxon>
        <taxon>Ecdysozoa</taxon>
        <taxon>Arthropoda</taxon>
        <taxon>Hexapoda</taxon>
        <taxon>Insecta</taxon>
        <taxon>Pterygota</taxon>
        <taxon>Neoptera</taxon>
        <taxon>Endopterygota</taxon>
        <taxon>Diptera</taxon>
        <taxon>Nematocera</taxon>
        <taxon>Culicoidea</taxon>
        <taxon>Culicidae</taxon>
        <taxon>Anophelinae</taxon>
        <taxon>Anopheles</taxon>
    </lineage>
</organism>
<sequence length="127" mass="14115">MPTGPLGPVCVCVCVSGCVHTTRSGMFHTPGVYWDVRRLLQCYQGGNTVVVVTDRPTDTPNRRHPYVAHGKPPSPYPLPAPLRVATAVAAAVGQWKYFVRIRFPRYTTTAATSHTRHWFACLLQHET</sequence>
<proteinExistence type="predicted"/>
<accession>A0A2M4DH91</accession>
<dbReference type="EMBL" id="GGFL01012703">
    <property type="protein sequence ID" value="MBW76881.1"/>
    <property type="molecule type" value="Transcribed_RNA"/>
</dbReference>
<protein>
    <submittedName>
        <fullName evidence="1">Putative secreted protein</fullName>
    </submittedName>
</protein>
<evidence type="ECO:0000313" key="1">
    <source>
        <dbReference type="EMBL" id="MBW76881.1"/>
    </source>
</evidence>
<reference evidence="1" key="1">
    <citation type="submission" date="2018-01" db="EMBL/GenBank/DDBJ databases">
        <title>An insight into the sialome of Amazonian anophelines.</title>
        <authorList>
            <person name="Ribeiro J.M."/>
            <person name="Scarpassa V."/>
            <person name="Calvo E."/>
        </authorList>
    </citation>
    <scope>NUCLEOTIDE SEQUENCE</scope>
</reference>
<dbReference type="AlphaFoldDB" id="A0A2M4DH91"/>